<dbReference type="AlphaFoldDB" id="A0A6N2XBB5"/>
<sequence length="37" mass="4547">MKYIKVLFRQYTQAIVLRIYLLSSLLEVYCHFYSLMV</sequence>
<evidence type="ECO:0000313" key="2">
    <source>
        <dbReference type="EMBL" id="VYT51020.1"/>
    </source>
</evidence>
<keyword evidence="1" id="KW-0472">Membrane</keyword>
<evidence type="ECO:0000256" key="1">
    <source>
        <dbReference type="SAM" id="Phobius"/>
    </source>
</evidence>
<keyword evidence="1" id="KW-1133">Transmembrane helix</keyword>
<dbReference type="EMBL" id="CACRTD010000065">
    <property type="protein sequence ID" value="VYT51020.1"/>
    <property type="molecule type" value="Genomic_DNA"/>
</dbReference>
<reference evidence="2" key="1">
    <citation type="submission" date="2019-11" db="EMBL/GenBank/DDBJ databases">
        <authorList>
            <person name="Feng L."/>
        </authorList>
    </citation>
    <scope>NUCLEOTIDE SEQUENCE</scope>
    <source>
        <strain evidence="2">BovatusLFYP28</strain>
    </source>
</reference>
<keyword evidence="1" id="KW-0812">Transmembrane</keyword>
<proteinExistence type="predicted"/>
<name>A0A6N2XBB5_BACOV</name>
<feature type="transmembrane region" description="Helical" evidence="1">
    <location>
        <begin position="15"/>
        <end position="36"/>
    </location>
</feature>
<organism evidence="2">
    <name type="scientific">Bacteroides ovatus</name>
    <dbReference type="NCBI Taxonomy" id="28116"/>
    <lineage>
        <taxon>Bacteria</taxon>
        <taxon>Pseudomonadati</taxon>
        <taxon>Bacteroidota</taxon>
        <taxon>Bacteroidia</taxon>
        <taxon>Bacteroidales</taxon>
        <taxon>Bacteroidaceae</taxon>
        <taxon>Bacteroides</taxon>
    </lineage>
</organism>
<gene>
    <name evidence="2" type="ORF">BOLFYP28_04001</name>
</gene>
<protein>
    <submittedName>
        <fullName evidence="2">Uncharacterized protein</fullName>
    </submittedName>
</protein>
<accession>A0A6N2XBB5</accession>